<feature type="active site" evidence="6 7">
    <location>
        <position position="123"/>
    </location>
</feature>
<comment type="function">
    <text evidence="6">Cleaves peptides in various proteins in a process that requires ATP hydrolysis. Has a chymotrypsin-like activity. Plays a major role in the degradation of misfolded proteins.</text>
</comment>
<sequence length="204" mass="22212">MTLVPTVVETTARGERSYDIYSRLLRDRIIFLGDEITDDVANLVTAQLLFLESEDPGKPVSLYINSPGGSVTAALSMYDTMQYVSAPVSTICLGMAASGGSLLLVGGASGLRLALPNSLILIHQPWAGGLQGKATDLEVQAREILRQRDVIVDIYARHSGRTAEQVNHDMDRDNYMTAEQALQWGLIDQIVTRREQASPVQVPA</sequence>
<evidence type="ECO:0000256" key="4">
    <source>
        <dbReference type="ARBA" id="ARBA00022825"/>
    </source>
</evidence>
<evidence type="ECO:0000256" key="3">
    <source>
        <dbReference type="ARBA" id="ARBA00022801"/>
    </source>
</evidence>
<dbReference type="CDD" id="cd07017">
    <property type="entry name" value="S14_ClpP_2"/>
    <property type="match status" value="1"/>
</dbReference>
<protein>
    <recommendedName>
        <fullName evidence="6 8">ATP-dependent Clp protease proteolytic subunit</fullName>
        <ecNumber evidence="6">3.4.21.92</ecNumber>
    </recommendedName>
    <alternativeName>
        <fullName evidence="6">Endopeptidase Clp</fullName>
    </alternativeName>
</protein>
<comment type="caution">
    <text evidence="9">The sequence shown here is derived from an EMBL/GenBank/DDBJ whole genome shotgun (WGS) entry which is preliminary data.</text>
</comment>
<evidence type="ECO:0000256" key="5">
    <source>
        <dbReference type="ARBA" id="ARBA00034021"/>
    </source>
</evidence>
<dbReference type="GO" id="GO:0005737">
    <property type="term" value="C:cytoplasm"/>
    <property type="evidence" value="ECO:0007669"/>
    <property type="project" value="UniProtKB-SubCell"/>
</dbReference>
<dbReference type="EC" id="3.4.21.92" evidence="6"/>
<evidence type="ECO:0000256" key="1">
    <source>
        <dbReference type="ARBA" id="ARBA00007039"/>
    </source>
</evidence>
<gene>
    <name evidence="6" type="primary">clpP</name>
    <name evidence="9" type="ORF">JF887_13155</name>
</gene>
<dbReference type="EMBL" id="JAEKNN010000061">
    <property type="protein sequence ID" value="MBJ7610360.1"/>
    <property type="molecule type" value="Genomic_DNA"/>
</dbReference>
<comment type="catalytic activity">
    <reaction evidence="5 6 7">
        <text>Hydrolysis of proteins to small peptides in the presence of ATP and magnesium. alpha-casein is the usual test substrate. In the absence of ATP, only oligopeptides shorter than five residues are hydrolyzed (such as succinyl-Leu-Tyr-|-NHMec, and Leu-Tyr-Leu-|-Tyr-Trp, in which cleavage of the -Tyr-|-Leu- and -Tyr-|-Trp bonds also occurs).</text>
        <dbReference type="EC" id="3.4.21.92"/>
    </reaction>
</comment>
<keyword evidence="2 6" id="KW-0645">Protease</keyword>
<dbReference type="PROSITE" id="PS00382">
    <property type="entry name" value="CLP_PROTEASE_HIS"/>
    <property type="match status" value="1"/>
</dbReference>
<dbReference type="GO" id="GO:0004176">
    <property type="term" value="F:ATP-dependent peptidase activity"/>
    <property type="evidence" value="ECO:0007669"/>
    <property type="project" value="InterPro"/>
</dbReference>
<dbReference type="GO" id="GO:0051117">
    <property type="term" value="F:ATPase binding"/>
    <property type="evidence" value="ECO:0007669"/>
    <property type="project" value="TreeGrafter"/>
</dbReference>
<evidence type="ECO:0000256" key="6">
    <source>
        <dbReference type="HAMAP-Rule" id="MF_00444"/>
    </source>
</evidence>
<accession>A0A934KQF2</accession>
<keyword evidence="3 6" id="KW-0378">Hydrolase</keyword>
<dbReference type="Pfam" id="PF00574">
    <property type="entry name" value="CLP_protease"/>
    <property type="match status" value="1"/>
</dbReference>
<organism evidence="9 10">
    <name type="scientific">Candidatus Amunia macphersoniae</name>
    <dbReference type="NCBI Taxonomy" id="3127014"/>
    <lineage>
        <taxon>Bacteria</taxon>
        <taxon>Bacillati</taxon>
        <taxon>Candidatus Dormiibacterota</taxon>
        <taxon>Candidatus Dormibacteria</taxon>
        <taxon>Candidatus Aeolococcales</taxon>
        <taxon>Candidatus Aeolococcaceae</taxon>
        <taxon>Candidatus Amunia</taxon>
    </lineage>
</organism>
<comment type="subunit">
    <text evidence="6">Fourteen ClpP subunits assemble into 2 heptameric rings which stack back to back to give a disk-like structure with a central cavity, resembling the structure of eukaryotic proteasomes.</text>
</comment>
<dbReference type="SUPFAM" id="SSF52096">
    <property type="entry name" value="ClpP/crotonase"/>
    <property type="match status" value="1"/>
</dbReference>
<dbReference type="Proteomes" id="UP000614410">
    <property type="component" value="Unassembled WGS sequence"/>
</dbReference>
<dbReference type="HAMAP" id="MF_00444">
    <property type="entry name" value="ClpP"/>
    <property type="match status" value="1"/>
</dbReference>
<comment type="similarity">
    <text evidence="1 6 8">Belongs to the peptidase S14 family.</text>
</comment>
<dbReference type="NCBIfam" id="NF001368">
    <property type="entry name" value="PRK00277.1"/>
    <property type="match status" value="1"/>
</dbReference>
<dbReference type="Gene3D" id="3.90.226.10">
    <property type="entry name" value="2-enoyl-CoA Hydratase, Chain A, domain 1"/>
    <property type="match status" value="1"/>
</dbReference>
<keyword evidence="6" id="KW-0963">Cytoplasm</keyword>
<evidence type="ECO:0000256" key="8">
    <source>
        <dbReference type="RuleBase" id="RU003567"/>
    </source>
</evidence>
<dbReference type="NCBIfam" id="NF009205">
    <property type="entry name" value="PRK12553.1"/>
    <property type="match status" value="1"/>
</dbReference>
<proteinExistence type="inferred from homology"/>
<dbReference type="PRINTS" id="PR00127">
    <property type="entry name" value="CLPPROTEASEP"/>
</dbReference>
<reference evidence="9 10" key="1">
    <citation type="submission" date="2020-10" db="EMBL/GenBank/DDBJ databases">
        <title>Ca. Dormibacterota MAGs.</title>
        <authorList>
            <person name="Montgomery K."/>
        </authorList>
    </citation>
    <scope>NUCLEOTIDE SEQUENCE [LARGE SCALE GENOMIC DNA]</scope>
    <source>
        <strain evidence="9">Mitchell_Peninsula_5</strain>
    </source>
</reference>
<dbReference type="PANTHER" id="PTHR10381:SF11">
    <property type="entry name" value="ATP-DEPENDENT CLP PROTEASE PROTEOLYTIC SUBUNIT, MITOCHONDRIAL"/>
    <property type="match status" value="1"/>
</dbReference>
<dbReference type="InterPro" id="IPR033135">
    <property type="entry name" value="ClpP_His_AS"/>
</dbReference>
<evidence type="ECO:0000313" key="9">
    <source>
        <dbReference type="EMBL" id="MBJ7610360.1"/>
    </source>
</evidence>
<dbReference type="InterPro" id="IPR023562">
    <property type="entry name" value="ClpP/TepA"/>
</dbReference>
<dbReference type="AlphaFoldDB" id="A0A934KQF2"/>
<evidence type="ECO:0000256" key="7">
    <source>
        <dbReference type="PROSITE-ProRule" id="PRU10086"/>
    </source>
</evidence>
<dbReference type="GO" id="GO:0009368">
    <property type="term" value="C:endopeptidase Clp complex"/>
    <property type="evidence" value="ECO:0007669"/>
    <property type="project" value="TreeGrafter"/>
</dbReference>
<feature type="active site" description="Nucleophile" evidence="6">
    <location>
        <position position="98"/>
    </location>
</feature>
<keyword evidence="4 6" id="KW-0720">Serine protease</keyword>
<evidence type="ECO:0000256" key="2">
    <source>
        <dbReference type="ARBA" id="ARBA00022670"/>
    </source>
</evidence>
<comment type="subcellular location">
    <subcellularLocation>
        <location evidence="6">Cytoplasm</location>
    </subcellularLocation>
</comment>
<evidence type="ECO:0000313" key="10">
    <source>
        <dbReference type="Proteomes" id="UP000614410"/>
    </source>
</evidence>
<dbReference type="InterPro" id="IPR029045">
    <property type="entry name" value="ClpP/crotonase-like_dom_sf"/>
</dbReference>
<dbReference type="GO" id="GO:0006515">
    <property type="term" value="P:protein quality control for misfolded or incompletely synthesized proteins"/>
    <property type="evidence" value="ECO:0007669"/>
    <property type="project" value="TreeGrafter"/>
</dbReference>
<dbReference type="InterPro" id="IPR001907">
    <property type="entry name" value="ClpP"/>
</dbReference>
<dbReference type="FunFam" id="3.90.226.10:FF:000001">
    <property type="entry name" value="ATP-dependent Clp protease proteolytic subunit"/>
    <property type="match status" value="1"/>
</dbReference>
<name>A0A934KQF2_9BACT</name>
<dbReference type="PANTHER" id="PTHR10381">
    <property type="entry name" value="ATP-DEPENDENT CLP PROTEASE PROTEOLYTIC SUBUNIT"/>
    <property type="match status" value="1"/>
</dbReference>
<dbReference type="GO" id="GO:0004252">
    <property type="term" value="F:serine-type endopeptidase activity"/>
    <property type="evidence" value="ECO:0007669"/>
    <property type="project" value="UniProtKB-UniRule"/>
</dbReference>